<evidence type="ECO:0000313" key="2">
    <source>
        <dbReference type="EMBL" id="KAK3184808.1"/>
    </source>
</evidence>
<dbReference type="SUPFAM" id="SSF50630">
    <property type="entry name" value="Acid proteases"/>
    <property type="match status" value="1"/>
</dbReference>
<sequence length="110" mass="12256">MGLSNRREHFCLTRNVIIWKISTRPLTSGNGFRYERVVIQKIRFYFKGGVELEVDMKGIMFANDVKQVCLAFTAAGVGDGAILGNIMQRSIQVVQDVEGRRVGFGLGTCV</sequence>
<gene>
    <name evidence="2" type="ORF">Dsin_032094</name>
</gene>
<feature type="domain" description="Peptidase A1" evidence="1">
    <location>
        <begin position="1"/>
        <end position="105"/>
    </location>
</feature>
<accession>A0AAD9ZMF2</accession>
<dbReference type="Pfam" id="PF14541">
    <property type="entry name" value="TAXi_C"/>
    <property type="match status" value="1"/>
</dbReference>
<dbReference type="EMBL" id="JANJYJ010000010">
    <property type="protein sequence ID" value="KAK3184808.1"/>
    <property type="molecule type" value="Genomic_DNA"/>
</dbReference>
<dbReference type="AlphaFoldDB" id="A0AAD9ZMF2"/>
<dbReference type="InterPro" id="IPR032799">
    <property type="entry name" value="TAXi_C"/>
</dbReference>
<dbReference type="InterPro" id="IPR021109">
    <property type="entry name" value="Peptidase_aspartic_dom_sf"/>
</dbReference>
<name>A0AAD9ZMF2_9ROSI</name>
<keyword evidence="3" id="KW-1185">Reference proteome</keyword>
<dbReference type="Gene3D" id="2.40.70.10">
    <property type="entry name" value="Acid Proteases"/>
    <property type="match status" value="1"/>
</dbReference>
<proteinExistence type="predicted"/>
<evidence type="ECO:0000313" key="3">
    <source>
        <dbReference type="Proteomes" id="UP001281410"/>
    </source>
</evidence>
<reference evidence="2" key="1">
    <citation type="journal article" date="2023" name="Plant J.">
        <title>Genome sequences and population genomics provide insights into the demographic history, inbreeding, and mutation load of two 'living fossil' tree species of Dipteronia.</title>
        <authorList>
            <person name="Feng Y."/>
            <person name="Comes H.P."/>
            <person name="Chen J."/>
            <person name="Zhu S."/>
            <person name="Lu R."/>
            <person name="Zhang X."/>
            <person name="Li P."/>
            <person name="Qiu J."/>
            <person name="Olsen K.M."/>
            <person name="Qiu Y."/>
        </authorList>
    </citation>
    <scope>NUCLEOTIDE SEQUENCE</scope>
    <source>
        <strain evidence="2">NBL</strain>
    </source>
</reference>
<dbReference type="Proteomes" id="UP001281410">
    <property type="component" value="Unassembled WGS sequence"/>
</dbReference>
<evidence type="ECO:0000259" key="1">
    <source>
        <dbReference type="PROSITE" id="PS51767"/>
    </source>
</evidence>
<protein>
    <recommendedName>
        <fullName evidence="1">Peptidase A1 domain-containing protein</fullName>
    </recommendedName>
</protein>
<dbReference type="PROSITE" id="PS51767">
    <property type="entry name" value="PEPTIDASE_A1"/>
    <property type="match status" value="1"/>
</dbReference>
<comment type="caution">
    <text evidence="2">The sequence shown here is derived from an EMBL/GenBank/DDBJ whole genome shotgun (WGS) entry which is preliminary data.</text>
</comment>
<dbReference type="InterPro" id="IPR033121">
    <property type="entry name" value="PEPTIDASE_A1"/>
</dbReference>
<organism evidence="2 3">
    <name type="scientific">Dipteronia sinensis</name>
    <dbReference type="NCBI Taxonomy" id="43782"/>
    <lineage>
        <taxon>Eukaryota</taxon>
        <taxon>Viridiplantae</taxon>
        <taxon>Streptophyta</taxon>
        <taxon>Embryophyta</taxon>
        <taxon>Tracheophyta</taxon>
        <taxon>Spermatophyta</taxon>
        <taxon>Magnoliopsida</taxon>
        <taxon>eudicotyledons</taxon>
        <taxon>Gunneridae</taxon>
        <taxon>Pentapetalae</taxon>
        <taxon>rosids</taxon>
        <taxon>malvids</taxon>
        <taxon>Sapindales</taxon>
        <taxon>Sapindaceae</taxon>
        <taxon>Hippocastanoideae</taxon>
        <taxon>Acereae</taxon>
        <taxon>Dipteronia</taxon>
    </lineage>
</organism>